<proteinExistence type="predicted"/>
<dbReference type="EMBL" id="CACVAP010000086">
    <property type="protein sequence ID" value="CAA6817708.1"/>
    <property type="molecule type" value="Genomic_DNA"/>
</dbReference>
<keyword evidence="2" id="KW-0472">Membrane</keyword>
<evidence type="ECO:0000256" key="1">
    <source>
        <dbReference type="SAM" id="Coils"/>
    </source>
</evidence>
<evidence type="ECO:0000256" key="2">
    <source>
        <dbReference type="SAM" id="Phobius"/>
    </source>
</evidence>
<dbReference type="AlphaFoldDB" id="A0A6S6TN15"/>
<name>A0A6S6TN15_9BACT</name>
<feature type="coiled-coil region" evidence="1">
    <location>
        <begin position="136"/>
        <end position="235"/>
    </location>
</feature>
<keyword evidence="2" id="KW-1133">Transmembrane helix</keyword>
<protein>
    <submittedName>
        <fullName evidence="3">Uncharacterized protein</fullName>
    </submittedName>
</protein>
<feature type="transmembrane region" description="Helical" evidence="2">
    <location>
        <begin position="12"/>
        <end position="31"/>
    </location>
</feature>
<keyword evidence="1" id="KW-0175">Coiled coil</keyword>
<evidence type="ECO:0000313" key="3">
    <source>
        <dbReference type="EMBL" id="CAA6817708.1"/>
    </source>
</evidence>
<reference evidence="3" key="1">
    <citation type="submission" date="2020-01" db="EMBL/GenBank/DDBJ databases">
        <authorList>
            <person name="Meier V. D."/>
            <person name="Meier V D."/>
        </authorList>
    </citation>
    <scope>NUCLEOTIDE SEQUENCE</scope>
    <source>
        <strain evidence="3">HLG_WM_MAG_06</strain>
    </source>
</reference>
<gene>
    <name evidence="3" type="ORF">HELGO_WM1371</name>
</gene>
<organism evidence="3">
    <name type="scientific">uncultured Sulfurovum sp</name>
    <dbReference type="NCBI Taxonomy" id="269237"/>
    <lineage>
        <taxon>Bacteria</taxon>
        <taxon>Pseudomonadati</taxon>
        <taxon>Campylobacterota</taxon>
        <taxon>Epsilonproteobacteria</taxon>
        <taxon>Campylobacterales</taxon>
        <taxon>Sulfurovaceae</taxon>
        <taxon>Sulfurovum</taxon>
        <taxon>environmental samples</taxon>
    </lineage>
</organism>
<keyword evidence="2" id="KW-0812">Transmembrane</keyword>
<accession>A0A6S6TN15</accession>
<sequence length="279" mass="33087">MIELMLKMTSWLVAAMALGFIVAWLLSKLFYSRKYNMKEDSFSAIIFERNNMIEKLEKKFRDEKLMFERLSNDFENSQKGLAEKTSLLTTLQHKVDNTDDSINLKHENSLLQLELKKLKKVDNERLKELLSFEEVLVHSENKMEENERNYKQVLKNLDQEIEKLTLLSKTQEEKINVYQKNIADLEKELKLYEAGKADSEFIISKDQFLKIEEQLEIYQKEIVELKHKNSELKAKRTMSEVKVDEESLEKEVVDKLRKENDDSSVVKVFRETYKKITKS</sequence>